<gene>
    <name evidence="2" type="ORF">pv_332</name>
</gene>
<feature type="region of interest" description="Disordered" evidence="1">
    <location>
        <begin position="32"/>
        <end position="72"/>
    </location>
</feature>
<evidence type="ECO:0000313" key="3">
    <source>
        <dbReference type="Proteomes" id="UP000202176"/>
    </source>
</evidence>
<keyword evidence="3" id="KW-1185">Reference proteome</keyword>
<reference evidence="2 3" key="1">
    <citation type="journal article" date="2014" name="Proc. Natl. Acad. Sci. U.S.A.">
        <title>Thirty-thousand-year-old distant relative of giant icosahedral DNA viruses with a pandoravirus morphology.</title>
        <authorList>
            <person name="Legendre M."/>
            <person name="Bartoli J."/>
            <person name="Shmakova L."/>
            <person name="Jeudy S."/>
            <person name="Labadie K."/>
            <person name="Adrait A."/>
            <person name="Lescot M."/>
            <person name="Poirot O."/>
            <person name="Bertaux L."/>
            <person name="Bruley C."/>
            <person name="Coute Y."/>
            <person name="Rivkina E."/>
            <person name="Abergel C."/>
            <person name="Claverie J.M."/>
        </authorList>
    </citation>
    <scope>NUCLEOTIDE SEQUENCE [LARGE SCALE GENOMIC DNA]</scope>
    <source>
        <strain evidence="2">P1084-T</strain>
    </source>
</reference>
<accession>W5S5F4</accession>
<dbReference type="RefSeq" id="YP_009001234.1">
    <property type="nucleotide sequence ID" value="NC_023423.1"/>
</dbReference>
<feature type="compositionally biased region" description="Low complexity" evidence="1">
    <location>
        <begin position="57"/>
        <end position="72"/>
    </location>
</feature>
<evidence type="ECO:0000313" key="2">
    <source>
        <dbReference type="EMBL" id="AHH01899.1"/>
    </source>
</evidence>
<dbReference type="GeneID" id="18266360"/>
<dbReference type="EMBL" id="KF740664">
    <property type="protein sequence ID" value="AHH01899.1"/>
    <property type="molecule type" value="Genomic_DNA"/>
</dbReference>
<sequence>MSYVKSSISAVASEDGKLRFVSATPSRPKHCKVMTCGGADPQSRREAARERLRKKAALSSVETSNTTSSETP</sequence>
<evidence type="ECO:0000256" key="1">
    <source>
        <dbReference type="SAM" id="MobiDB-lite"/>
    </source>
</evidence>
<dbReference type="KEGG" id="vg:18266360"/>
<proteinExistence type="predicted"/>
<name>W5S5F4_9VIRU</name>
<dbReference type="Proteomes" id="UP000202176">
    <property type="component" value="Segment"/>
</dbReference>
<protein>
    <submittedName>
        <fullName evidence="2">Uncharacterized protein</fullName>
    </submittedName>
</protein>
<organism evidence="2 3">
    <name type="scientific">Pithovirus sibericum</name>
    <dbReference type="NCBI Taxonomy" id="1450746"/>
    <lineage>
        <taxon>Viruses</taxon>
        <taxon>Pithoviruses</taxon>
        <taxon>Orthopithovirinae</taxon>
        <taxon>Alphapithovirus</taxon>
        <taxon>Alphapithovirus sibericum</taxon>
    </lineage>
</organism>